<keyword evidence="3" id="KW-0813">Transport</keyword>
<evidence type="ECO:0000256" key="7">
    <source>
        <dbReference type="SAM" id="MobiDB-lite"/>
    </source>
</evidence>
<dbReference type="EMBL" id="CP009812">
    <property type="protein sequence ID" value="ATZ52360.1"/>
    <property type="molecule type" value="Genomic_DNA"/>
</dbReference>
<evidence type="ECO:0000313" key="11">
    <source>
        <dbReference type="Proteomes" id="UP000001798"/>
    </source>
</evidence>
<reference evidence="10 11" key="1">
    <citation type="journal article" date="2011" name="PLoS Genet.">
        <title>Genomic analysis of the necrotrophic fungal pathogens Sclerotinia sclerotiorum and Botrytis cinerea.</title>
        <authorList>
            <person name="Amselem J."/>
            <person name="Cuomo C.A."/>
            <person name="van Kan J.A."/>
            <person name="Viaud M."/>
            <person name="Benito E.P."/>
            <person name="Couloux A."/>
            <person name="Coutinho P.M."/>
            <person name="de Vries R.P."/>
            <person name="Dyer P.S."/>
            <person name="Fillinger S."/>
            <person name="Fournier E."/>
            <person name="Gout L."/>
            <person name="Hahn M."/>
            <person name="Kohn L."/>
            <person name="Lapalu N."/>
            <person name="Plummer K.M."/>
            <person name="Pradier J.M."/>
            <person name="Quevillon E."/>
            <person name="Sharon A."/>
            <person name="Simon A."/>
            <person name="ten Have A."/>
            <person name="Tudzynski B."/>
            <person name="Tudzynski P."/>
            <person name="Wincker P."/>
            <person name="Andrew M."/>
            <person name="Anthouard V."/>
            <person name="Beever R.E."/>
            <person name="Beffa R."/>
            <person name="Benoit I."/>
            <person name="Bouzid O."/>
            <person name="Brault B."/>
            <person name="Chen Z."/>
            <person name="Choquer M."/>
            <person name="Collemare J."/>
            <person name="Cotton P."/>
            <person name="Danchin E.G."/>
            <person name="Da Silva C."/>
            <person name="Gautier A."/>
            <person name="Giraud C."/>
            <person name="Giraud T."/>
            <person name="Gonzalez C."/>
            <person name="Grossetete S."/>
            <person name="Guldener U."/>
            <person name="Henrissat B."/>
            <person name="Howlett B.J."/>
            <person name="Kodira C."/>
            <person name="Kretschmer M."/>
            <person name="Lappartient A."/>
            <person name="Leroch M."/>
            <person name="Levis C."/>
            <person name="Mauceli E."/>
            <person name="Neuveglise C."/>
            <person name="Oeser B."/>
            <person name="Pearson M."/>
            <person name="Poulain J."/>
            <person name="Poussereau N."/>
            <person name="Quesneville H."/>
            <person name="Rascle C."/>
            <person name="Schumacher J."/>
            <person name="Segurens B."/>
            <person name="Sexton A."/>
            <person name="Silva E."/>
            <person name="Sirven C."/>
            <person name="Soanes D.M."/>
            <person name="Talbot N.J."/>
            <person name="Templeton M."/>
            <person name="Yandava C."/>
            <person name="Yarden O."/>
            <person name="Zeng Q."/>
            <person name="Rollins J.A."/>
            <person name="Lebrun M.H."/>
            <person name="Dickman M."/>
        </authorList>
    </citation>
    <scope>NUCLEOTIDE SEQUENCE [LARGE SCALE GENOMIC DNA]</scope>
    <source>
        <strain evidence="10 11">B05.10</strain>
    </source>
</reference>
<dbReference type="KEGG" id="bfu:BCIN_08g01070"/>
<dbReference type="SUPFAM" id="SSF103473">
    <property type="entry name" value="MFS general substrate transporter"/>
    <property type="match status" value="1"/>
</dbReference>
<evidence type="ECO:0000256" key="8">
    <source>
        <dbReference type="SAM" id="Phobius"/>
    </source>
</evidence>
<dbReference type="Pfam" id="PF07690">
    <property type="entry name" value="MFS_1"/>
    <property type="match status" value="1"/>
</dbReference>
<name>A0A384JPB9_BOTFB</name>
<feature type="region of interest" description="Disordered" evidence="7">
    <location>
        <begin position="20"/>
        <end position="46"/>
    </location>
</feature>
<feature type="transmembrane region" description="Helical" evidence="8">
    <location>
        <begin position="183"/>
        <end position="203"/>
    </location>
</feature>
<dbReference type="GO" id="GO:0005886">
    <property type="term" value="C:plasma membrane"/>
    <property type="evidence" value="ECO:0007669"/>
    <property type="project" value="TreeGrafter"/>
</dbReference>
<dbReference type="PROSITE" id="PS50850">
    <property type="entry name" value="MFS"/>
    <property type="match status" value="1"/>
</dbReference>
<reference evidence="10 11" key="3">
    <citation type="journal article" date="2017" name="Mol. Plant Pathol.">
        <title>A gapless genome sequence of the fungus Botrytis cinerea.</title>
        <authorList>
            <person name="Van Kan J.A."/>
            <person name="Stassen J.H."/>
            <person name="Mosbach A."/>
            <person name="Van Der Lee T.A."/>
            <person name="Faino L."/>
            <person name="Farmer A.D."/>
            <person name="Papasotiriou D.G."/>
            <person name="Zhou S."/>
            <person name="Seidl M.F."/>
            <person name="Cottam E."/>
            <person name="Edel D."/>
            <person name="Hahn M."/>
            <person name="Schwartz D.C."/>
            <person name="Dietrich R.A."/>
            <person name="Widdison S."/>
            <person name="Scalliet G."/>
        </authorList>
    </citation>
    <scope>NUCLEOTIDE SEQUENCE [LARGE SCALE GENOMIC DNA]</scope>
    <source>
        <strain evidence="10 11">B05.10</strain>
    </source>
</reference>
<protein>
    <recommendedName>
        <fullName evidence="9">Major facilitator superfamily (MFS) profile domain-containing protein</fullName>
    </recommendedName>
</protein>
<dbReference type="PANTHER" id="PTHR23501:SF12">
    <property type="entry name" value="MAJOR FACILITATOR SUPERFAMILY (MFS) PROFILE DOMAIN-CONTAINING PROTEIN-RELATED"/>
    <property type="match status" value="1"/>
</dbReference>
<dbReference type="PANTHER" id="PTHR23501">
    <property type="entry name" value="MAJOR FACILITATOR SUPERFAMILY"/>
    <property type="match status" value="1"/>
</dbReference>
<dbReference type="OrthoDB" id="10021397at2759"/>
<keyword evidence="6 8" id="KW-0472">Membrane</keyword>
<dbReference type="FunFam" id="1.20.1250.20:FF:000429">
    <property type="entry name" value="MFS drug efflux transporter, putative"/>
    <property type="match status" value="1"/>
</dbReference>
<evidence type="ECO:0000256" key="6">
    <source>
        <dbReference type="ARBA" id="ARBA00023136"/>
    </source>
</evidence>
<evidence type="ECO:0000259" key="9">
    <source>
        <dbReference type="PROSITE" id="PS50850"/>
    </source>
</evidence>
<feature type="transmembrane region" description="Helical" evidence="8">
    <location>
        <begin position="96"/>
        <end position="114"/>
    </location>
</feature>
<evidence type="ECO:0000256" key="2">
    <source>
        <dbReference type="ARBA" id="ARBA00007520"/>
    </source>
</evidence>
<dbReference type="GO" id="GO:0022857">
    <property type="term" value="F:transmembrane transporter activity"/>
    <property type="evidence" value="ECO:0007669"/>
    <property type="project" value="InterPro"/>
</dbReference>
<reference evidence="10 11" key="2">
    <citation type="journal article" date="2012" name="Eukaryot. Cell">
        <title>Genome update of Botrytis cinerea strains B05.10 and T4.</title>
        <authorList>
            <person name="Staats M."/>
            <person name="van Kan J.A."/>
        </authorList>
    </citation>
    <scope>NUCLEOTIDE SEQUENCE [LARGE SCALE GENOMIC DNA]</scope>
    <source>
        <strain evidence="10 11">B05.10</strain>
    </source>
</reference>
<feature type="domain" description="Major facilitator superfamily (MFS) profile" evidence="9">
    <location>
        <begin position="61"/>
        <end position="555"/>
    </location>
</feature>
<feature type="transmembrane region" description="Helical" evidence="8">
    <location>
        <begin position="424"/>
        <end position="443"/>
    </location>
</feature>
<feature type="transmembrane region" description="Helical" evidence="8">
    <location>
        <begin position="286"/>
        <end position="309"/>
    </location>
</feature>
<feature type="transmembrane region" description="Helical" evidence="8">
    <location>
        <begin position="215"/>
        <end position="234"/>
    </location>
</feature>
<comment type="similarity">
    <text evidence="2">Belongs to the major facilitator superfamily. TCR/Tet family.</text>
</comment>
<dbReference type="GeneID" id="5429240"/>
<evidence type="ECO:0000256" key="5">
    <source>
        <dbReference type="ARBA" id="ARBA00022989"/>
    </source>
</evidence>
<proteinExistence type="inferred from homology"/>
<dbReference type="Gene3D" id="1.20.1250.20">
    <property type="entry name" value="MFS general substrate transporter like domains"/>
    <property type="match status" value="1"/>
</dbReference>
<feature type="transmembrane region" description="Helical" evidence="8">
    <location>
        <begin position="364"/>
        <end position="386"/>
    </location>
</feature>
<dbReference type="AlphaFoldDB" id="A0A384JPB9"/>
<accession>A0A384JPB9</accession>
<evidence type="ECO:0000256" key="4">
    <source>
        <dbReference type="ARBA" id="ARBA00022692"/>
    </source>
</evidence>
<evidence type="ECO:0000313" key="10">
    <source>
        <dbReference type="EMBL" id="ATZ52360.1"/>
    </source>
</evidence>
<feature type="transmembrane region" description="Helical" evidence="8">
    <location>
        <begin position="450"/>
        <end position="474"/>
    </location>
</feature>
<evidence type="ECO:0000256" key="3">
    <source>
        <dbReference type="ARBA" id="ARBA00022448"/>
    </source>
</evidence>
<keyword evidence="4 8" id="KW-0812">Transmembrane</keyword>
<dbReference type="Proteomes" id="UP000001798">
    <property type="component" value="Chromosome 8"/>
</dbReference>
<dbReference type="InterPro" id="IPR020846">
    <property type="entry name" value="MFS_dom"/>
</dbReference>
<feature type="transmembrane region" description="Helical" evidence="8">
    <location>
        <begin position="55"/>
        <end position="74"/>
    </location>
</feature>
<feature type="transmembrane region" description="Helical" evidence="8">
    <location>
        <begin position="151"/>
        <end position="174"/>
    </location>
</feature>
<keyword evidence="11" id="KW-1185">Reference proteome</keyword>
<organism evidence="10 11">
    <name type="scientific">Botryotinia fuckeliana (strain B05.10)</name>
    <name type="common">Noble rot fungus</name>
    <name type="synonym">Botrytis cinerea</name>
    <dbReference type="NCBI Taxonomy" id="332648"/>
    <lineage>
        <taxon>Eukaryota</taxon>
        <taxon>Fungi</taxon>
        <taxon>Dikarya</taxon>
        <taxon>Ascomycota</taxon>
        <taxon>Pezizomycotina</taxon>
        <taxon>Leotiomycetes</taxon>
        <taxon>Helotiales</taxon>
        <taxon>Sclerotiniaceae</taxon>
        <taxon>Botrytis</taxon>
    </lineage>
</organism>
<feature type="transmembrane region" description="Helical" evidence="8">
    <location>
        <begin position="126"/>
        <end position="145"/>
    </location>
</feature>
<dbReference type="InterPro" id="IPR036259">
    <property type="entry name" value="MFS_trans_sf"/>
</dbReference>
<feature type="transmembrane region" description="Helical" evidence="8">
    <location>
        <begin position="329"/>
        <end position="352"/>
    </location>
</feature>
<gene>
    <name evidence="10" type="ORF">BCIN_08g01070</name>
</gene>
<feature type="transmembrane region" description="Helical" evidence="8">
    <location>
        <begin position="532"/>
        <end position="550"/>
    </location>
</feature>
<dbReference type="InterPro" id="IPR011701">
    <property type="entry name" value="MFS"/>
</dbReference>
<evidence type="ECO:0000256" key="1">
    <source>
        <dbReference type="ARBA" id="ARBA00004141"/>
    </source>
</evidence>
<feature type="transmembrane region" description="Helical" evidence="8">
    <location>
        <begin position="255"/>
        <end position="274"/>
    </location>
</feature>
<dbReference type="VEuPathDB" id="FungiDB:Bcin08g01070"/>
<feature type="transmembrane region" description="Helical" evidence="8">
    <location>
        <begin position="393"/>
        <end position="412"/>
    </location>
</feature>
<keyword evidence="5 8" id="KW-1133">Transmembrane helix</keyword>
<dbReference type="RefSeq" id="XP_024550156.1">
    <property type="nucleotide sequence ID" value="XM_024694367.1"/>
</dbReference>
<sequence>MTRSTEDNIILRNVESNNSSFLTREKSNPGTTPRDSEKLNNTPEQEALSSREITGFRWALVISAISSSIFLYALDNTVVADLQHFIITHFGEVQKLPWLSVSFLLGATATNLVLGKIYTQFNAKWFYVFSVFVFELGSAVCAAAPSINAVIVGRTLCGIGGAGLYVGCMTLIAFTTTISERPLYISVTGLTWGIGIVLGPVIGGAFSQSSVGWRWAFYINLLIGGVFAPVYIFMIPSKDARSGVPFKERAVEMDYVGIILQAGAFTMFVMAINWGGNIYPWKSGQVIDLFVGSRVCFILLSIQQSLVLLTTSARRIIPVEFVSSRTIMILFAVTAASGSSAFVPIYFIPIFFQYTRDDGPLDAGIRLLPFIVVMVVMVFSNGALMAKWGYYMPWYLFGGLLATAGSACIYTVDLDISLSRIYGYTVIIGARIGMWLQAFFSVAQAVVEPALIGAAVGFMTLAQFAGITITLAIANSVFLNTSQSRILDILPNVPLAEIQAAMQGSGTDFMKTLSPDQKTAVLEAIVEAIGKTYILVIAAASLVAVLSLFMKRETLFISAAVAAG</sequence>
<comment type="subcellular location">
    <subcellularLocation>
        <location evidence="1">Membrane</location>
        <topology evidence="1">Multi-pass membrane protein</topology>
    </subcellularLocation>
</comment>